<comment type="caution">
    <text evidence="1">The sequence shown here is derived from an EMBL/GenBank/DDBJ whole genome shotgun (WGS) entry which is preliminary data.</text>
</comment>
<proteinExistence type="predicted"/>
<gene>
    <name evidence="1" type="ORF">J2Z28_003810</name>
</gene>
<reference evidence="1 2" key="1">
    <citation type="submission" date="2021-03" db="EMBL/GenBank/DDBJ databases">
        <title>Genomic Encyclopedia of Type Strains, Phase IV (KMG-IV): sequencing the most valuable type-strain genomes for metagenomic binning, comparative biology and taxonomic classification.</title>
        <authorList>
            <person name="Goeker M."/>
        </authorList>
    </citation>
    <scope>NUCLEOTIDE SEQUENCE [LARGE SCALE GENOMIC DNA]</scope>
    <source>
        <strain evidence="1 2">DSM 21292</strain>
    </source>
</reference>
<dbReference type="Proteomes" id="UP000810207">
    <property type="component" value="Unassembled WGS sequence"/>
</dbReference>
<dbReference type="EMBL" id="JAGIKV010000014">
    <property type="protein sequence ID" value="MBP2247159.1"/>
    <property type="molecule type" value="Genomic_DNA"/>
</dbReference>
<evidence type="ECO:0000313" key="2">
    <source>
        <dbReference type="Proteomes" id="UP000810207"/>
    </source>
</evidence>
<sequence length="156" mass="17118">MPGIDSYSMDNYGLDGFDRSESKPFITGVAISSSQFTMDIVDRGGNTITSKRSFIQITGLPFRPKKVILRNPSSQGILLTYDANSRNAVPNASGTNFNLVYDLNDSSTSSTGVWRVFEYSNDTVITTSPNITEHGFCLPTNGAVSTSWVWEAYGEY</sequence>
<dbReference type="RefSeq" id="WP_211083582.1">
    <property type="nucleotide sequence ID" value="NZ_CBCSLC010000024.1"/>
</dbReference>
<keyword evidence="2" id="KW-1185">Reference proteome</keyword>
<name>A0ABS4RWN0_PAEXY</name>
<evidence type="ECO:0000313" key="1">
    <source>
        <dbReference type="EMBL" id="MBP2247159.1"/>
    </source>
</evidence>
<accession>A0ABS4RWN0</accession>
<organism evidence="1 2">
    <name type="scientific">Paenibacillus xylanexedens</name>
    <dbReference type="NCBI Taxonomy" id="528191"/>
    <lineage>
        <taxon>Bacteria</taxon>
        <taxon>Bacillati</taxon>
        <taxon>Bacillota</taxon>
        <taxon>Bacilli</taxon>
        <taxon>Bacillales</taxon>
        <taxon>Paenibacillaceae</taxon>
        <taxon>Paenibacillus</taxon>
    </lineage>
</organism>
<protein>
    <submittedName>
        <fullName evidence="1">Uncharacterized protein</fullName>
    </submittedName>
</protein>